<dbReference type="EMBL" id="MPIN01000001">
    <property type="protein sequence ID" value="OJH42607.1"/>
    <property type="molecule type" value="Genomic_DNA"/>
</dbReference>
<organism evidence="3 4">
    <name type="scientific">Cystobacter ferrugineus</name>
    <dbReference type="NCBI Taxonomy" id="83449"/>
    <lineage>
        <taxon>Bacteria</taxon>
        <taxon>Pseudomonadati</taxon>
        <taxon>Myxococcota</taxon>
        <taxon>Myxococcia</taxon>
        <taxon>Myxococcales</taxon>
        <taxon>Cystobacterineae</taxon>
        <taxon>Archangiaceae</taxon>
        <taxon>Cystobacter</taxon>
    </lineage>
</organism>
<dbReference type="GO" id="GO:0016020">
    <property type="term" value="C:membrane"/>
    <property type="evidence" value="ECO:0007669"/>
    <property type="project" value="UniProtKB-SubCell"/>
</dbReference>
<dbReference type="OrthoDB" id="127806at2"/>
<evidence type="ECO:0000313" key="3">
    <source>
        <dbReference type="EMBL" id="OJH42607.1"/>
    </source>
</evidence>
<sequence length="295" mass="32388">MFLMGILIGAAVYGAYVLSRCFFRVEEGHLSVLTSFGAARTETDGKTLRTWGPGLHRKLPWEKAHDIPMMEQALELAGEKGGQTAMTGDGTVLRFDSTLRYVPVRDSLGHFLFGLRAPVEHITGLFSCLLRNEIANFHAPAAGPETVSGALAATHQAGENSYALIRRERRLLSQRIEAFCHKEIGRKYGVQFVGVDLTDVLPPDELDSALNAVIAAQNESDAAYARAGAECQQRVLAAARGVEIARARAAATETEILKLGEFLSELDRQNTLHLYVSRRRSEVMSESRTVYLKGQ</sequence>
<reference evidence="4" key="1">
    <citation type="submission" date="2016-11" db="EMBL/GenBank/DDBJ databases">
        <authorList>
            <person name="Shukria A."/>
            <person name="Stevens D.C."/>
        </authorList>
    </citation>
    <scope>NUCLEOTIDE SEQUENCE [LARGE SCALE GENOMIC DNA]</scope>
    <source>
        <strain evidence="4">Cbfe23</strain>
    </source>
</reference>
<comment type="caution">
    <text evidence="3">The sequence shown here is derived from an EMBL/GenBank/DDBJ whole genome shotgun (WGS) entry which is preliminary data.</text>
</comment>
<name>A0A1L9BK33_9BACT</name>
<dbReference type="STRING" id="83449.BON30_05320"/>
<dbReference type="InterPro" id="IPR001107">
    <property type="entry name" value="Band_7"/>
</dbReference>
<dbReference type="Pfam" id="PF01145">
    <property type="entry name" value="Band_7"/>
    <property type="match status" value="1"/>
</dbReference>
<evidence type="ECO:0000259" key="2">
    <source>
        <dbReference type="Pfam" id="PF01145"/>
    </source>
</evidence>
<dbReference type="InterPro" id="IPR036013">
    <property type="entry name" value="Band_7/SPFH_dom_sf"/>
</dbReference>
<dbReference type="SUPFAM" id="SSF117892">
    <property type="entry name" value="Band 7/SPFH domain"/>
    <property type="match status" value="1"/>
</dbReference>
<dbReference type="Proteomes" id="UP000182229">
    <property type="component" value="Unassembled WGS sequence"/>
</dbReference>
<proteinExistence type="predicted"/>
<dbReference type="RefSeq" id="WP_071896702.1">
    <property type="nucleotide sequence ID" value="NZ_MPIN01000001.1"/>
</dbReference>
<protein>
    <recommendedName>
        <fullName evidence="2">Band 7 domain-containing protein</fullName>
    </recommendedName>
</protein>
<reference evidence="3 4" key="2">
    <citation type="submission" date="2016-12" db="EMBL/GenBank/DDBJ databases">
        <title>Draft Genome Sequence of Cystobacter ferrugineus Strain Cbfe23.</title>
        <authorList>
            <person name="Akbar S."/>
            <person name="Dowd S.E."/>
            <person name="Stevens D.C."/>
        </authorList>
    </citation>
    <scope>NUCLEOTIDE SEQUENCE [LARGE SCALE GENOMIC DNA]</scope>
    <source>
        <strain evidence="3 4">Cbfe23</strain>
    </source>
</reference>
<gene>
    <name evidence="3" type="ORF">BON30_05320</name>
</gene>
<dbReference type="Gene3D" id="3.30.479.30">
    <property type="entry name" value="Band 7 domain"/>
    <property type="match status" value="1"/>
</dbReference>
<feature type="domain" description="Band 7" evidence="2">
    <location>
        <begin position="24"/>
        <end position="230"/>
    </location>
</feature>
<keyword evidence="4" id="KW-1185">Reference proteome</keyword>
<evidence type="ECO:0000256" key="1">
    <source>
        <dbReference type="ARBA" id="ARBA00004167"/>
    </source>
</evidence>
<accession>A0A1L9BK33</accession>
<evidence type="ECO:0000313" key="4">
    <source>
        <dbReference type="Proteomes" id="UP000182229"/>
    </source>
</evidence>
<dbReference type="AlphaFoldDB" id="A0A1L9BK33"/>
<comment type="subcellular location">
    <subcellularLocation>
        <location evidence="1">Membrane</location>
        <topology evidence="1">Single-pass membrane protein</topology>
    </subcellularLocation>
</comment>